<comment type="caution">
    <text evidence="1">The sequence shown here is derived from an EMBL/GenBank/DDBJ whole genome shotgun (WGS) entry which is preliminary data.</text>
</comment>
<evidence type="ECO:0000313" key="1">
    <source>
        <dbReference type="EMBL" id="HJC05713.1"/>
    </source>
</evidence>
<dbReference type="EMBL" id="DWWT01000026">
    <property type="protein sequence ID" value="HJC05713.1"/>
    <property type="molecule type" value="Genomic_DNA"/>
</dbReference>
<name>A0A9D2N0A9_9FIRM</name>
<evidence type="ECO:0000313" key="2">
    <source>
        <dbReference type="Proteomes" id="UP000823910"/>
    </source>
</evidence>
<reference evidence="1" key="2">
    <citation type="submission" date="2021-04" db="EMBL/GenBank/DDBJ databases">
        <authorList>
            <person name="Gilroy R."/>
        </authorList>
    </citation>
    <scope>NUCLEOTIDE SEQUENCE</scope>
    <source>
        <strain evidence="1">CHK180-15479</strain>
    </source>
</reference>
<dbReference type="AlphaFoldDB" id="A0A9D2N0A9"/>
<dbReference type="Proteomes" id="UP000823910">
    <property type="component" value="Unassembled WGS sequence"/>
</dbReference>
<gene>
    <name evidence="1" type="ORF">H9704_06110</name>
</gene>
<reference evidence="1" key="1">
    <citation type="journal article" date="2021" name="PeerJ">
        <title>Extensive microbial diversity within the chicken gut microbiome revealed by metagenomics and culture.</title>
        <authorList>
            <person name="Gilroy R."/>
            <person name="Ravi A."/>
            <person name="Getino M."/>
            <person name="Pursley I."/>
            <person name="Horton D.L."/>
            <person name="Alikhan N.F."/>
            <person name="Baker D."/>
            <person name="Gharbi K."/>
            <person name="Hall N."/>
            <person name="Watson M."/>
            <person name="Adriaenssens E.M."/>
            <person name="Foster-Nyarko E."/>
            <person name="Jarju S."/>
            <person name="Secka A."/>
            <person name="Antonio M."/>
            <person name="Oren A."/>
            <person name="Chaudhuri R.R."/>
            <person name="La Ragione R."/>
            <person name="Hildebrand F."/>
            <person name="Pallen M.J."/>
        </authorList>
    </citation>
    <scope>NUCLEOTIDE SEQUENCE</scope>
    <source>
        <strain evidence="1">CHK180-15479</strain>
    </source>
</reference>
<sequence>MNGGTKVYLVKDRYSGEIVFFFALKAGLLYKDIADDEHELSEKEREIINLCIEYHLDNSSDLTEDDVFRWYEDEALDKDKLRRIIQERLDIKLTAKSDQDKTEEGSNIVRVSKTFPGIVLTHFCKGNHDCLQQNLSFPLGFYVFWEIIIKTVLTIASMLGCQYLYLFAADHTEFEVDLPSLNDFIYLDADDEPNQKILTYKLVEYYKNELKFEEIHGLSKHSDIEF</sequence>
<proteinExistence type="predicted"/>
<accession>A0A9D2N0A9</accession>
<organism evidence="1 2">
    <name type="scientific">Candidatus Enterocloster excrementipullorum</name>
    <dbReference type="NCBI Taxonomy" id="2838559"/>
    <lineage>
        <taxon>Bacteria</taxon>
        <taxon>Bacillati</taxon>
        <taxon>Bacillota</taxon>
        <taxon>Clostridia</taxon>
        <taxon>Lachnospirales</taxon>
        <taxon>Lachnospiraceae</taxon>
        <taxon>Enterocloster</taxon>
    </lineage>
</organism>
<protein>
    <submittedName>
        <fullName evidence="1">Uncharacterized protein</fullName>
    </submittedName>
</protein>